<keyword evidence="3" id="KW-0234">DNA repair</keyword>
<dbReference type="Pfam" id="PF04098">
    <property type="entry name" value="Rad52_Rad22"/>
    <property type="match status" value="1"/>
</dbReference>
<evidence type="ECO:0000256" key="1">
    <source>
        <dbReference type="ARBA" id="ARBA00006638"/>
    </source>
</evidence>
<evidence type="ECO:0000313" key="7">
    <source>
        <dbReference type="Proteomes" id="UP000630135"/>
    </source>
</evidence>
<evidence type="ECO:0000313" key="6">
    <source>
        <dbReference type="EMBL" id="GGP28667.1"/>
    </source>
</evidence>
<feature type="region of interest" description="Disordered" evidence="4">
    <location>
        <begin position="193"/>
        <end position="228"/>
    </location>
</feature>
<proteinExistence type="inferred from homology"/>
<dbReference type="RefSeq" id="WP_017869232.1">
    <property type="nucleotide sequence ID" value="NZ_BMLZ01000003.1"/>
</dbReference>
<evidence type="ECO:0000256" key="4">
    <source>
        <dbReference type="SAM" id="MobiDB-lite"/>
    </source>
</evidence>
<dbReference type="EMBL" id="BMLZ01000003">
    <property type="protein sequence ID" value="GGP28667.1"/>
    <property type="molecule type" value="Genomic_DNA"/>
</dbReference>
<reference evidence="7" key="3">
    <citation type="journal article" date="2019" name="Int. J. Syst. Evol. Microbiol.">
        <title>The Global Catalogue of Microorganisms (GCM) 10K type strain sequencing project: providing services to taxonomists for standard genome sequencing and annotation.</title>
        <authorList>
            <consortium name="The Broad Institute Genomics Platform"/>
            <consortium name="The Broad Institute Genome Sequencing Center for Infectious Disease"/>
            <person name="Wu L."/>
            <person name="Ma J."/>
        </authorList>
    </citation>
    <scope>NUCLEOTIDE SEQUENCE [LARGE SCALE GENOMIC DNA]</scope>
    <source>
        <strain evidence="7">CGMCC 1.8884</strain>
    </source>
</reference>
<dbReference type="EMBL" id="BMMA01000004">
    <property type="protein sequence ID" value="GGI75012.1"/>
    <property type="molecule type" value="Genomic_DNA"/>
</dbReference>
<dbReference type="Proteomes" id="UP000630135">
    <property type="component" value="Unassembled WGS sequence"/>
</dbReference>
<evidence type="ECO:0008006" key="9">
    <source>
        <dbReference type="Google" id="ProtNLM"/>
    </source>
</evidence>
<dbReference type="GO" id="GO:0006281">
    <property type="term" value="P:DNA repair"/>
    <property type="evidence" value="ECO:0007669"/>
    <property type="project" value="UniProtKB-KW"/>
</dbReference>
<keyword evidence="7" id="KW-1185">Reference proteome</keyword>
<feature type="compositionally biased region" description="Basic and acidic residues" evidence="4">
    <location>
        <begin position="194"/>
        <end position="204"/>
    </location>
</feature>
<evidence type="ECO:0000313" key="8">
    <source>
        <dbReference type="Proteomes" id="UP000652720"/>
    </source>
</evidence>
<sequence>MKLSDIKKRLESPFPAHVVTWKPGAMNKEKTRALMMPFVDARAVMDKLDAICPDNWSFDAAEVPGAKVPTVRGTLTVLGVSRTDFGEGDPSSDAGNSYKAACSDALKRCAVHFGIGRYLYDLPKQWVEWDEHKRQPRQVPALPDWARPDHERSAGGAHLCQAIEQLRHELPEDVDAQREVYKHLKAALGAIHPPRLEASGREAESEGDSVSPALTDPASGGVSKATKQRLAQHVTRRWNLDRASRLGFVTWLAEREEVLTSTQQLTEAEAQRVLARLTAPDSAALFTQWSGGARAVA</sequence>
<organism evidence="5 8">
    <name type="scientific">Deinococcus wulumuqiensis</name>
    <dbReference type="NCBI Taxonomy" id="980427"/>
    <lineage>
        <taxon>Bacteria</taxon>
        <taxon>Thermotogati</taxon>
        <taxon>Deinococcota</taxon>
        <taxon>Deinococci</taxon>
        <taxon>Deinococcales</taxon>
        <taxon>Deinococcaceae</taxon>
        <taxon>Deinococcus</taxon>
    </lineage>
</organism>
<gene>
    <name evidence="6" type="ORF">GCM10008021_03180</name>
    <name evidence="5" type="ORF">GCM10010914_06510</name>
</gene>
<dbReference type="AlphaFoldDB" id="A0AAV4K4S0"/>
<dbReference type="GeneID" id="99979129"/>
<reference evidence="5" key="2">
    <citation type="journal article" date="2014" name="Int. J. Syst. Evol. Microbiol.">
        <title>Complete genome sequence of Corynebacterium casei LMG S-19264T (=DSM 44701T), isolated from a smear-ripened cheese.</title>
        <authorList>
            <consortium name="US DOE Joint Genome Institute (JGI-PGF)"/>
            <person name="Walter F."/>
            <person name="Albersmeier A."/>
            <person name="Kalinowski J."/>
            <person name="Ruckert C."/>
        </authorList>
    </citation>
    <scope>NUCLEOTIDE SEQUENCE</scope>
    <source>
        <strain evidence="5">CGMCC 1.8885</strain>
    </source>
</reference>
<evidence type="ECO:0000313" key="5">
    <source>
        <dbReference type="EMBL" id="GGI75012.1"/>
    </source>
</evidence>
<dbReference type="Proteomes" id="UP000652720">
    <property type="component" value="Unassembled WGS sequence"/>
</dbReference>
<reference evidence="6" key="1">
    <citation type="journal article" date="2014" name="Int. J. Syst. Evol. Microbiol.">
        <title>Complete genome of a new Firmicutes species belonging to the dominant human colonic microbiota ('Ruminococcus bicirculans') reveals two chromosomes and a selective capacity to utilize plant glucans.</title>
        <authorList>
            <consortium name="NISC Comparative Sequencing Program"/>
            <person name="Wegmann U."/>
            <person name="Louis P."/>
            <person name="Goesmann A."/>
            <person name="Henrissat B."/>
            <person name="Duncan S.H."/>
            <person name="Flint H.J."/>
        </authorList>
    </citation>
    <scope>NUCLEOTIDE SEQUENCE</scope>
    <source>
        <strain evidence="6">CGMCC 1.8884</strain>
    </source>
</reference>
<evidence type="ECO:0000256" key="2">
    <source>
        <dbReference type="ARBA" id="ARBA00022763"/>
    </source>
</evidence>
<comment type="similarity">
    <text evidence="1">Belongs to the RAD52 family.</text>
</comment>
<keyword evidence="2" id="KW-0227">DNA damage</keyword>
<name>A0AAV4K4S0_9DEIO</name>
<reference evidence="5" key="4">
    <citation type="submission" date="2023-08" db="EMBL/GenBank/DDBJ databases">
        <authorList>
            <person name="Sun Q."/>
            <person name="Zhou Y."/>
        </authorList>
    </citation>
    <scope>NUCLEOTIDE SEQUENCE</scope>
    <source>
        <strain evidence="6">CGMCC 1.8884</strain>
        <strain evidence="5">CGMCC 1.8885</strain>
    </source>
</reference>
<dbReference type="InterPro" id="IPR041247">
    <property type="entry name" value="Rad52_fam"/>
</dbReference>
<accession>A0AAV4K4S0</accession>
<evidence type="ECO:0000256" key="3">
    <source>
        <dbReference type="ARBA" id="ARBA00023204"/>
    </source>
</evidence>
<comment type="caution">
    <text evidence="5">The sequence shown here is derived from an EMBL/GenBank/DDBJ whole genome shotgun (WGS) entry which is preliminary data.</text>
</comment>
<protein>
    <recommendedName>
        <fullName evidence="9">Single-stranded DNA-binding protein</fullName>
    </recommendedName>
</protein>